<sequence length="131" mass="14995">MACHNDIGKKGEDIAVEYLTSKGYSICERNWRSGKKEIDIIAMDSLEVVIVEVKTRTSTEYGDPEEFVKPAKIRNIAQAADAYLSRLPHAVDVRFDIISVVIPQNQSGKYQIEHIKDAFYPYTQNFNRYGY</sequence>
<dbReference type="PANTHER" id="PTHR34039">
    <property type="entry name" value="UPF0102 PROTEIN YRAN"/>
    <property type="match status" value="1"/>
</dbReference>
<dbReference type="SUPFAM" id="SSF52980">
    <property type="entry name" value="Restriction endonuclease-like"/>
    <property type="match status" value="1"/>
</dbReference>
<dbReference type="Gene3D" id="3.40.1350.10">
    <property type="match status" value="1"/>
</dbReference>
<dbReference type="EMBL" id="JADIMW010000026">
    <property type="protein sequence ID" value="MBO8437798.1"/>
    <property type="molecule type" value="Genomic_DNA"/>
</dbReference>
<dbReference type="InterPro" id="IPR011335">
    <property type="entry name" value="Restrct_endonuc-II-like"/>
</dbReference>
<reference evidence="3" key="2">
    <citation type="journal article" date="2021" name="PeerJ">
        <title>Extensive microbial diversity within the chicken gut microbiome revealed by metagenomics and culture.</title>
        <authorList>
            <person name="Gilroy R."/>
            <person name="Ravi A."/>
            <person name="Getino M."/>
            <person name="Pursley I."/>
            <person name="Horton D.L."/>
            <person name="Alikhan N.F."/>
            <person name="Baker D."/>
            <person name="Gharbi K."/>
            <person name="Hall N."/>
            <person name="Watson M."/>
            <person name="Adriaenssens E.M."/>
            <person name="Foster-Nyarko E."/>
            <person name="Jarju S."/>
            <person name="Secka A."/>
            <person name="Antonio M."/>
            <person name="Oren A."/>
            <person name="Chaudhuri R.R."/>
            <person name="La Ragione R."/>
            <person name="Hildebrand F."/>
            <person name="Pallen M.J."/>
        </authorList>
    </citation>
    <scope>NUCLEOTIDE SEQUENCE</scope>
    <source>
        <strain evidence="3">G3-4614</strain>
    </source>
</reference>
<dbReference type="HAMAP" id="MF_00048">
    <property type="entry name" value="UPF0102"/>
    <property type="match status" value="1"/>
</dbReference>
<dbReference type="CDD" id="cd20736">
    <property type="entry name" value="PoNe_Nuclease"/>
    <property type="match status" value="1"/>
</dbReference>
<dbReference type="GO" id="GO:0003676">
    <property type="term" value="F:nucleic acid binding"/>
    <property type="evidence" value="ECO:0007669"/>
    <property type="project" value="InterPro"/>
</dbReference>
<evidence type="ECO:0000256" key="2">
    <source>
        <dbReference type="HAMAP-Rule" id="MF_00048"/>
    </source>
</evidence>
<dbReference type="PANTHER" id="PTHR34039:SF1">
    <property type="entry name" value="UPF0102 PROTEIN YRAN"/>
    <property type="match status" value="1"/>
</dbReference>
<gene>
    <name evidence="3" type="ORF">IAC54_02725</name>
</gene>
<comment type="similarity">
    <text evidence="1 2">Belongs to the UPF0102 family.</text>
</comment>
<dbReference type="Proteomes" id="UP000823636">
    <property type="component" value="Unassembled WGS sequence"/>
</dbReference>
<evidence type="ECO:0000313" key="4">
    <source>
        <dbReference type="Proteomes" id="UP000823636"/>
    </source>
</evidence>
<dbReference type="InterPro" id="IPR011856">
    <property type="entry name" value="tRNA_endonuc-like_dom_sf"/>
</dbReference>
<evidence type="ECO:0000313" key="3">
    <source>
        <dbReference type="EMBL" id="MBO8437798.1"/>
    </source>
</evidence>
<dbReference type="NCBIfam" id="NF009150">
    <property type="entry name" value="PRK12497.1-3"/>
    <property type="match status" value="1"/>
</dbReference>
<dbReference type="InterPro" id="IPR003509">
    <property type="entry name" value="UPF0102_YraN-like"/>
</dbReference>
<dbReference type="NCBIfam" id="NF009154">
    <property type="entry name" value="PRK12497.3-3"/>
    <property type="match status" value="1"/>
</dbReference>
<dbReference type="AlphaFoldDB" id="A0A9D9H7I2"/>
<protein>
    <recommendedName>
        <fullName evidence="2">UPF0102 protein IAC54_02725</fullName>
    </recommendedName>
</protein>
<comment type="caution">
    <text evidence="3">The sequence shown here is derived from an EMBL/GenBank/DDBJ whole genome shotgun (WGS) entry which is preliminary data.</text>
</comment>
<reference evidence="3" key="1">
    <citation type="submission" date="2020-10" db="EMBL/GenBank/DDBJ databases">
        <authorList>
            <person name="Gilroy R."/>
        </authorList>
    </citation>
    <scope>NUCLEOTIDE SEQUENCE</scope>
    <source>
        <strain evidence="3">G3-4614</strain>
    </source>
</reference>
<name>A0A9D9H7I2_9BACT</name>
<proteinExistence type="inferred from homology"/>
<dbReference type="Pfam" id="PF02021">
    <property type="entry name" value="UPF0102"/>
    <property type="match status" value="1"/>
</dbReference>
<evidence type="ECO:0000256" key="1">
    <source>
        <dbReference type="ARBA" id="ARBA00006738"/>
    </source>
</evidence>
<accession>A0A9D9H7I2</accession>
<organism evidence="3 4">
    <name type="scientific">Candidatus Caccoplasma merdipullorum</name>
    <dbReference type="NCBI Taxonomy" id="2840718"/>
    <lineage>
        <taxon>Bacteria</taxon>
        <taxon>Pseudomonadati</taxon>
        <taxon>Bacteroidota</taxon>
        <taxon>Bacteroidia</taxon>
        <taxon>Bacteroidales</taxon>
        <taxon>Bacteroidaceae</taxon>
        <taxon>Bacteroidaceae incertae sedis</taxon>
        <taxon>Candidatus Caccoplasma</taxon>
    </lineage>
</organism>